<dbReference type="SUPFAM" id="SSF53335">
    <property type="entry name" value="S-adenosyl-L-methionine-dependent methyltransferases"/>
    <property type="match status" value="1"/>
</dbReference>
<keyword evidence="5 6" id="KW-0949">S-adenosyl-L-methionine</keyword>
<evidence type="ECO:0000256" key="4">
    <source>
        <dbReference type="ARBA" id="ARBA00022679"/>
    </source>
</evidence>
<feature type="compositionally biased region" description="Low complexity" evidence="7">
    <location>
        <begin position="286"/>
        <end position="302"/>
    </location>
</feature>
<dbReference type="SUPFAM" id="SSF81799">
    <property type="entry name" value="Putative methyltransferase TM0872, insert domain"/>
    <property type="match status" value="1"/>
</dbReference>
<keyword evidence="4 6" id="KW-0808">Transferase</keyword>
<evidence type="ECO:0000313" key="9">
    <source>
        <dbReference type="Proteomes" id="UP000281094"/>
    </source>
</evidence>
<evidence type="ECO:0000256" key="2">
    <source>
        <dbReference type="ARBA" id="ARBA00022552"/>
    </source>
</evidence>
<feature type="binding site" evidence="6">
    <location>
        <position position="90"/>
    </location>
    <ligand>
        <name>S-adenosyl-L-methionine</name>
        <dbReference type="ChEBI" id="CHEBI:59789"/>
    </ligand>
</feature>
<dbReference type="Proteomes" id="UP000281094">
    <property type="component" value="Unassembled WGS sequence"/>
</dbReference>
<gene>
    <name evidence="6 8" type="primary">rsmH</name>
    <name evidence="8" type="ORF">D8780_08220</name>
</gene>
<dbReference type="InterPro" id="IPR023397">
    <property type="entry name" value="SAM-dep_MeTrfase_MraW_recog"/>
</dbReference>
<dbReference type="HAMAP" id="MF_01007">
    <property type="entry name" value="16SrRNA_methyltr_H"/>
    <property type="match status" value="1"/>
</dbReference>
<feature type="binding site" evidence="6">
    <location>
        <position position="63"/>
    </location>
    <ligand>
        <name>S-adenosyl-L-methionine</name>
        <dbReference type="ChEBI" id="CHEBI:59789"/>
    </ligand>
</feature>
<dbReference type="GO" id="GO:0070475">
    <property type="term" value="P:rRNA base methylation"/>
    <property type="evidence" value="ECO:0007669"/>
    <property type="project" value="UniProtKB-UniRule"/>
</dbReference>
<dbReference type="PANTHER" id="PTHR11265:SF0">
    <property type="entry name" value="12S RRNA N4-METHYLCYTIDINE METHYLTRANSFERASE"/>
    <property type="match status" value="1"/>
</dbReference>
<comment type="function">
    <text evidence="6">Specifically methylates the N4 position of cytidine in position 1402 (C1402) of 16S rRNA.</text>
</comment>
<dbReference type="NCBIfam" id="TIGR00006">
    <property type="entry name" value="16S rRNA (cytosine(1402)-N(4))-methyltransferase RsmH"/>
    <property type="match status" value="1"/>
</dbReference>
<feature type="region of interest" description="Disordered" evidence="7">
    <location>
        <begin position="269"/>
        <end position="341"/>
    </location>
</feature>
<comment type="similarity">
    <text evidence="1 6">Belongs to the methyltransferase superfamily. RsmH family.</text>
</comment>
<reference evidence="8 9" key="1">
    <citation type="submission" date="2018-10" db="EMBL/GenBank/DDBJ databases">
        <title>Notoacmeibacter sp. M2BS9Y-3-1, whole genome shotgun sequence.</title>
        <authorList>
            <person name="Tuo L."/>
        </authorList>
    </citation>
    <scope>NUCLEOTIDE SEQUENCE [LARGE SCALE GENOMIC DNA]</scope>
    <source>
        <strain evidence="8 9">M2BS9Y-3-1</strain>
    </source>
</reference>
<organism evidence="8 9">
    <name type="scientific">Notoacmeibacter ruber</name>
    <dbReference type="NCBI Taxonomy" id="2670375"/>
    <lineage>
        <taxon>Bacteria</taxon>
        <taxon>Pseudomonadati</taxon>
        <taxon>Pseudomonadota</taxon>
        <taxon>Alphaproteobacteria</taxon>
        <taxon>Hyphomicrobiales</taxon>
        <taxon>Notoacmeibacteraceae</taxon>
        <taxon>Notoacmeibacter</taxon>
    </lineage>
</organism>
<dbReference type="PIRSF" id="PIRSF004486">
    <property type="entry name" value="MraW"/>
    <property type="match status" value="1"/>
</dbReference>
<evidence type="ECO:0000313" key="8">
    <source>
        <dbReference type="EMBL" id="RLQ88189.1"/>
    </source>
</evidence>
<feature type="binding site" evidence="6">
    <location>
        <position position="107"/>
    </location>
    <ligand>
        <name>S-adenosyl-L-methionine</name>
        <dbReference type="ChEBI" id="CHEBI:59789"/>
    </ligand>
</feature>
<evidence type="ECO:0000256" key="5">
    <source>
        <dbReference type="ARBA" id="ARBA00022691"/>
    </source>
</evidence>
<evidence type="ECO:0000256" key="6">
    <source>
        <dbReference type="HAMAP-Rule" id="MF_01007"/>
    </source>
</evidence>
<dbReference type="Pfam" id="PF01795">
    <property type="entry name" value="Methyltransf_5"/>
    <property type="match status" value="1"/>
</dbReference>
<comment type="subcellular location">
    <subcellularLocation>
        <location evidence="6">Cytoplasm</location>
    </subcellularLocation>
</comment>
<dbReference type="EMBL" id="RCWN01000001">
    <property type="protein sequence ID" value="RLQ88189.1"/>
    <property type="molecule type" value="Genomic_DNA"/>
</dbReference>
<dbReference type="InterPro" id="IPR029063">
    <property type="entry name" value="SAM-dependent_MTases_sf"/>
</dbReference>
<keyword evidence="9" id="KW-1185">Reference proteome</keyword>
<comment type="catalytic activity">
    <reaction evidence="6">
        <text>cytidine(1402) in 16S rRNA + S-adenosyl-L-methionine = N(4)-methylcytidine(1402) in 16S rRNA + S-adenosyl-L-homocysteine + H(+)</text>
        <dbReference type="Rhea" id="RHEA:42928"/>
        <dbReference type="Rhea" id="RHEA-COMP:10286"/>
        <dbReference type="Rhea" id="RHEA-COMP:10287"/>
        <dbReference type="ChEBI" id="CHEBI:15378"/>
        <dbReference type="ChEBI" id="CHEBI:57856"/>
        <dbReference type="ChEBI" id="CHEBI:59789"/>
        <dbReference type="ChEBI" id="CHEBI:74506"/>
        <dbReference type="ChEBI" id="CHEBI:82748"/>
        <dbReference type="EC" id="2.1.1.199"/>
    </reaction>
</comment>
<comment type="caution">
    <text evidence="8">The sequence shown here is derived from an EMBL/GenBank/DDBJ whole genome shotgun (WGS) entry which is preliminary data.</text>
</comment>
<dbReference type="EC" id="2.1.1.199" evidence="6"/>
<dbReference type="Gene3D" id="1.10.150.170">
    <property type="entry name" value="Putative methyltransferase TM0872, insert domain"/>
    <property type="match status" value="1"/>
</dbReference>
<proteinExistence type="inferred from homology"/>
<evidence type="ECO:0000256" key="7">
    <source>
        <dbReference type="SAM" id="MobiDB-lite"/>
    </source>
</evidence>
<keyword evidence="6" id="KW-0963">Cytoplasm</keyword>
<dbReference type="PANTHER" id="PTHR11265">
    <property type="entry name" value="S-ADENOSYL-METHYLTRANSFERASE MRAW"/>
    <property type="match status" value="1"/>
</dbReference>
<dbReference type="GO" id="GO:0071424">
    <property type="term" value="F:rRNA (cytosine-N4-)-methyltransferase activity"/>
    <property type="evidence" value="ECO:0007669"/>
    <property type="project" value="UniProtKB-UniRule"/>
</dbReference>
<dbReference type="Gene3D" id="3.40.50.150">
    <property type="entry name" value="Vaccinia Virus protein VP39"/>
    <property type="match status" value="1"/>
</dbReference>
<dbReference type="AlphaFoldDB" id="A0A3L7JCY3"/>
<accession>A0A3L7JCY3</accession>
<keyword evidence="2 6" id="KW-0698">rRNA processing</keyword>
<dbReference type="GO" id="GO:0005737">
    <property type="term" value="C:cytoplasm"/>
    <property type="evidence" value="ECO:0007669"/>
    <property type="project" value="UniProtKB-SubCell"/>
</dbReference>
<name>A0A3L7JCY3_9HYPH</name>
<protein>
    <recommendedName>
        <fullName evidence="6">Ribosomal RNA small subunit methyltransferase H</fullName>
        <ecNumber evidence="6">2.1.1.199</ecNumber>
    </recommendedName>
    <alternativeName>
        <fullName evidence="6">16S rRNA m(4)C1402 methyltransferase</fullName>
    </alternativeName>
    <alternativeName>
        <fullName evidence="6">rRNA (cytosine-N(4)-)-methyltransferase RsmH</fullName>
    </alternativeName>
</protein>
<evidence type="ECO:0000256" key="1">
    <source>
        <dbReference type="ARBA" id="ARBA00010396"/>
    </source>
</evidence>
<dbReference type="CDD" id="cd02440">
    <property type="entry name" value="AdoMet_MTases"/>
    <property type="match status" value="1"/>
</dbReference>
<dbReference type="RefSeq" id="WP_121645155.1">
    <property type="nucleotide sequence ID" value="NZ_RCWN01000001.1"/>
</dbReference>
<keyword evidence="3 6" id="KW-0489">Methyltransferase</keyword>
<dbReference type="InterPro" id="IPR002903">
    <property type="entry name" value="RsmH"/>
</dbReference>
<feature type="binding site" evidence="6">
    <location>
        <begin position="46"/>
        <end position="48"/>
    </location>
    <ligand>
        <name>S-adenosyl-L-methionine</name>
        <dbReference type="ChEBI" id="CHEBI:59789"/>
    </ligand>
</feature>
<feature type="binding site" evidence="6">
    <location>
        <position position="114"/>
    </location>
    <ligand>
        <name>S-adenosyl-L-methionine</name>
        <dbReference type="ChEBI" id="CHEBI:59789"/>
    </ligand>
</feature>
<evidence type="ECO:0000256" key="3">
    <source>
        <dbReference type="ARBA" id="ARBA00022603"/>
    </source>
</evidence>
<sequence>MMAGHGDRSSSVGGPARHIPVLLSEVLEKLSPRVGETILDGTFGAGGYSAAVLERGANLIALDRDPDVASTAQAFAERYGERFRFVAGTFGHLDEYVADPLDGIVLDIGVSSMQLDQAERGFSFQQDGPLDMRMAQEGQSAADVVNGADAKELTRIFGLLGEEKQAARLARMIERRRAERPFLRTSDLASAIADLMPRRQGERIHPATRAFQGLRIFVNDELGELVSALEAAERALKPGGRLVVVTFHSLEDRIVKRFLQNRSETKAVSRHMPVADGPESTFERMGGAVSASEEEAGANPRARSARLRAARRTGAPSRPVEDRKMLGLPDVHAPRLTGDRR</sequence>